<evidence type="ECO:0000313" key="3">
    <source>
        <dbReference type="EMBL" id="MBR0666977.1"/>
    </source>
</evidence>
<gene>
    <name evidence="3" type="ORF">GXW71_21635</name>
</gene>
<name>A0ABS5F352_9PROT</name>
<proteinExistence type="inferred from homology"/>
<dbReference type="Proteomes" id="UP001196870">
    <property type="component" value="Unassembled WGS sequence"/>
</dbReference>
<dbReference type="SUPFAM" id="SSF53383">
    <property type="entry name" value="PLP-dependent transferases"/>
    <property type="match status" value="1"/>
</dbReference>
<protein>
    <submittedName>
        <fullName evidence="3">Aminotransferase DegT</fullName>
    </submittedName>
</protein>
<keyword evidence="3" id="KW-0032">Aminotransferase</keyword>
<evidence type="ECO:0000313" key="4">
    <source>
        <dbReference type="Proteomes" id="UP001196870"/>
    </source>
</evidence>
<comment type="similarity">
    <text evidence="1 2">Belongs to the DegT/DnrJ/EryC1 family.</text>
</comment>
<keyword evidence="2" id="KW-0663">Pyridoxal phosphate</keyword>
<dbReference type="RefSeq" id="WP_211854755.1">
    <property type="nucleotide sequence ID" value="NZ_JAAGBB010000028.1"/>
</dbReference>
<keyword evidence="4" id="KW-1185">Reference proteome</keyword>
<dbReference type="InterPro" id="IPR046342">
    <property type="entry name" value="CBS_dom_sf"/>
</dbReference>
<dbReference type="Gene3D" id="3.40.640.10">
    <property type="entry name" value="Type I PLP-dependent aspartate aminotransferase-like (Major domain)"/>
    <property type="match status" value="1"/>
</dbReference>
<dbReference type="SUPFAM" id="SSF54631">
    <property type="entry name" value="CBS-domain pair"/>
    <property type="match status" value="1"/>
</dbReference>
<dbReference type="CDD" id="cd00616">
    <property type="entry name" value="AHBA_syn"/>
    <property type="match status" value="1"/>
</dbReference>
<dbReference type="PANTHER" id="PTHR30244:SF34">
    <property type="entry name" value="DTDP-4-AMINO-4,6-DIDEOXYGALACTOSE TRANSAMINASE"/>
    <property type="match status" value="1"/>
</dbReference>
<dbReference type="InterPro" id="IPR015421">
    <property type="entry name" value="PyrdxlP-dep_Trfase_major"/>
</dbReference>
<reference evidence="4" key="1">
    <citation type="journal article" date="2021" name="Syst. Appl. Microbiol.">
        <title>Roseomonas hellenica sp. nov., isolated from roots of wild-growing Alkanna tinctoria.</title>
        <authorList>
            <person name="Rat A."/>
            <person name="Naranjo H.D."/>
            <person name="Lebbe L."/>
            <person name="Cnockaert M."/>
            <person name="Krigas N."/>
            <person name="Grigoriadou K."/>
            <person name="Maloupa E."/>
            <person name="Willems A."/>
        </authorList>
    </citation>
    <scope>NUCLEOTIDE SEQUENCE [LARGE SCALE GENOMIC DNA]</scope>
    <source>
        <strain evidence="4">LMG 31523</strain>
    </source>
</reference>
<dbReference type="InterPro" id="IPR015424">
    <property type="entry name" value="PyrdxlP-dep_Trfase"/>
</dbReference>
<dbReference type="InterPro" id="IPR000653">
    <property type="entry name" value="DegT/StrS_aminotransferase"/>
</dbReference>
<dbReference type="Pfam" id="PF01041">
    <property type="entry name" value="DegT_DnrJ_EryC1"/>
    <property type="match status" value="1"/>
</dbReference>
<dbReference type="EMBL" id="JAAGBB010000028">
    <property type="protein sequence ID" value="MBR0666977.1"/>
    <property type="molecule type" value="Genomic_DNA"/>
</dbReference>
<sequence length="469" mass="51233">MPDDLHTPERDVVSHLPFHATAKDSLWAGLERALDNRTGILFITDDAGILLGQVTLDAMRAAIQKGAHLHAITLGELAASTDTVSSLEPVLDPSGRLTGVVERGDRRGLAIAEPNLSHSEFRNLLDAFLSTWISSGGEYLRSFEERFANRCGAAYGVATSNGTVSLHLAMATLGIGEGDEVIVPDLTFAACANTVMQLGARPVLVDIDPVTWCLSPDTVERAITPRTRAIMPVHLFGRPAPMTEIRALADAHGLFLIEDCAEAPGARYDGRPIGAFSDIASCSFFANKIITTGEGGICVTNDPDMAQRLRMLRDHGMRPERRYWFEEAGFNYRMTNLQASIGCAQLDRMDALIGERREIHQRYVAILQNIPGVGFPPAMDTRSEPVIWFSCVTVPSEARPAIIKACAERRIDLRPFVNSLSSMPAYRRFARKCPISGHVSRTGLHLPTSRMPDARLLASMEAAFRSVLA</sequence>
<dbReference type="Gene3D" id="3.90.1150.10">
    <property type="entry name" value="Aspartate Aminotransferase, domain 1"/>
    <property type="match status" value="1"/>
</dbReference>
<evidence type="ECO:0000256" key="2">
    <source>
        <dbReference type="RuleBase" id="RU004508"/>
    </source>
</evidence>
<comment type="caution">
    <text evidence="3">The sequence shown here is derived from an EMBL/GenBank/DDBJ whole genome shotgun (WGS) entry which is preliminary data.</text>
</comment>
<evidence type="ECO:0000256" key="1">
    <source>
        <dbReference type="ARBA" id="ARBA00037999"/>
    </source>
</evidence>
<accession>A0ABS5F352</accession>
<keyword evidence="3" id="KW-0808">Transferase</keyword>
<dbReference type="PANTHER" id="PTHR30244">
    <property type="entry name" value="TRANSAMINASE"/>
    <property type="match status" value="1"/>
</dbReference>
<dbReference type="InterPro" id="IPR015422">
    <property type="entry name" value="PyrdxlP-dep_Trfase_small"/>
</dbReference>
<dbReference type="GO" id="GO:0008483">
    <property type="term" value="F:transaminase activity"/>
    <property type="evidence" value="ECO:0007669"/>
    <property type="project" value="UniProtKB-KW"/>
</dbReference>
<organism evidence="3 4">
    <name type="scientific">Plastoroseomonas hellenica</name>
    <dbReference type="NCBI Taxonomy" id="2687306"/>
    <lineage>
        <taxon>Bacteria</taxon>
        <taxon>Pseudomonadati</taxon>
        <taxon>Pseudomonadota</taxon>
        <taxon>Alphaproteobacteria</taxon>
        <taxon>Acetobacterales</taxon>
        <taxon>Acetobacteraceae</taxon>
        <taxon>Plastoroseomonas</taxon>
    </lineage>
</organism>